<keyword evidence="1" id="KW-0732">Signal</keyword>
<sequence length="184" mass="22277">MLKYFIGIFFFISTLSVEIENDPRPKIKAFLPKAAKNFYKIEQKFLTRNMTISRKYACLMSLLKDEQRMMKYVLDFWLELEDPYMFGNNTRNQLQVDIEQLLDLMDEPKKSKGKRYTGRIFELLRILREASQMRLRLFHAGYVPYDEYVETEHCWLRELKDNFTLLYTTATPKPYWSGVMKYKR</sequence>
<feature type="chain" id="PRO_5008581852" evidence="1">
    <location>
        <begin position="17"/>
        <end position="184"/>
    </location>
</feature>
<protein>
    <submittedName>
        <fullName evidence="2">Uncharacterized protein</fullName>
    </submittedName>
</protein>
<dbReference type="AlphaFoldDB" id="A0A1B6E6C1"/>
<dbReference type="EMBL" id="GEDC01003812">
    <property type="protein sequence ID" value="JAS33486.1"/>
    <property type="molecule type" value="Transcribed_RNA"/>
</dbReference>
<organism evidence="2">
    <name type="scientific">Clastoptera arizonana</name>
    <name type="common">Arizona spittle bug</name>
    <dbReference type="NCBI Taxonomy" id="38151"/>
    <lineage>
        <taxon>Eukaryota</taxon>
        <taxon>Metazoa</taxon>
        <taxon>Ecdysozoa</taxon>
        <taxon>Arthropoda</taxon>
        <taxon>Hexapoda</taxon>
        <taxon>Insecta</taxon>
        <taxon>Pterygota</taxon>
        <taxon>Neoptera</taxon>
        <taxon>Paraneoptera</taxon>
        <taxon>Hemiptera</taxon>
        <taxon>Auchenorrhyncha</taxon>
        <taxon>Cercopoidea</taxon>
        <taxon>Clastopteridae</taxon>
        <taxon>Clastoptera</taxon>
    </lineage>
</organism>
<feature type="signal peptide" evidence="1">
    <location>
        <begin position="1"/>
        <end position="16"/>
    </location>
</feature>
<reference evidence="2" key="1">
    <citation type="submission" date="2015-12" db="EMBL/GenBank/DDBJ databases">
        <title>De novo transcriptome assembly of four potential Pierce s Disease insect vectors from Arizona vineyards.</title>
        <authorList>
            <person name="Tassone E.E."/>
        </authorList>
    </citation>
    <scope>NUCLEOTIDE SEQUENCE</scope>
</reference>
<name>A0A1B6E6C1_9HEMI</name>
<gene>
    <name evidence="2" type="ORF">g.6880</name>
</gene>
<evidence type="ECO:0000313" key="2">
    <source>
        <dbReference type="EMBL" id="JAS33486.1"/>
    </source>
</evidence>
<evidence type="ECO:0000256" key="1">
    <source>
        <dbReference type="SAM" id="SignalP"/>
    </source>
</evidence>
<proteinExistence type="predicted"/>
<accession>A0A1B6E6C1</accession>